<dbReference type="PRINTS" id="PR00811">
    <property type="entry name" value="BCTERIALGSPD"/>
</dbReference>
<dbReference type="GO" id="GO:0009306">
    <property type="term" value="P:protein secretion"/>
    <property type="evidence" value="ECO:0007669"/>
    <property type="project" value="InterPro"/>
</dbReference>
<dbReference type="InterPro" id="IPR050810">
    <property type="entry name" value="Bact_Secretion_Sys_Channel"/>
</dbReference>
<dbReference type="InterPro" id="IPR001775">
    <property type="entry name" value="GspD/PilQ"/>
</dbReference>
<dbReference type="InterPro" id="IPR038591">
    <property type="entry name" value="NolW-like_sf"/>
</dbReference>
<dbReference type="Pfam" id="PF03958">
    <property type="entry name" value="Secretin_N"/>
    <property type="match status" value="1"/>
</dbReference>
<dbReference type="EMBL" id="CP149782">
    <property type="protein sequence ID" value="WYF45408.1"/>
    <property type="molecule type" value="Genomic_DNA"/>
</dbReference>
<proteinExistence type="inferred from homology"/>
<dbReference type="InterPro" id="IPR005644">
    <property type="entry name" value="NolW-like"/>
</dbReference>
<keyword evidence="5" id="KW-0813">Transport</keyword>
<comment type="subcellular location">
    <subcellularLocation>
        <location evidence="5">Cell outer membrane</location>
    </subcellularLocation>
    <subcellularLocation>
        <location evidence="1">Membrane</location>
    </subcellularLocation>
</comment>
<dbReference type="PANTHER" id="PTHR30332">
    <property type="entry name" value="PROBABLE GENERAL SECRETION PATHWAY PROTEIN D"/>
    <property type="match status" value="1"/>
</dbReference>
<name>A0AAU6Q452_9DEIO</name>
<dbReference type="GO" id="GO:0009279">
    <property type="term" value="C:cell outer membrane"/>
    <property type="evidence" value="ECO:0007669"/>
    <property type="project" value="UniProtKB-SubCell"/>
</dbReference>
<keyword evidence="3" id="KW-0472">Membrane</keyword>
<evidence type="ECO:0000256" key="1">
    <source>
        <dbReference type="ARBA" id="ARBA00004370"/>
    </source>
</evidence>
<comment type="similarity">
    <text evidence="4">Belongs to the bacterial secretin family.</text>
</comment>
<evidence type="ECO:0000259" key="6">
    <source>
        <dbReference type="Pfam" id="PF00263"/>
    </source>
</evidence>
<evidence type="ECO:0000256" key="3">
    <source>
        <dbReference type="ARBA" id="ARBA00023136"/>
    </source>
</evidence>
<dbReference type="AlphaFoldDB" id="A0AAU6Q452"/>
<keyword evidence="2" id="KW-0732">Signal</keyword>
<feature type="domain" description="Type II/III secretion system secretin-like" evidence="6">
    <location>
        <begin position="315"/>
        <end position="491"/>
    </location>
</feature>
<dbReference type="Gene3D" id="3.30.1370.120">
    <property type="match status" value="1"/>
</dbReference>
<protein>
    <submittedName>
        <fullName evidence="8">Secretin N-terminal domain-containing protein</fullName>
    </submittedName>
</protein>
<organism evidence="8">
    <name type="scientific">Deinococcus sp. VB142</name>
    <dbReference type="NCBI Taxonomy" id="3112952"/>
    <lineage>
        <taxon>Bacteria</taxon>
        <taxon>Thermotogati</taxon>
        <taxon>Deinococcota</taxon>
        <taxon>Deinococci</taxon>
        <taxon>Deinococcales</taxon>
        <taxon>Deinococcaceae</taxon>
        <taxon>Deinococcus</taxon>
    </lineage>
</organism>
<sequence length="491" mass="51631">MDRVPEVQRIYTVRGQVADITTLLGMQFPNLRVTSVGQTGQLVLNGTQAQIDTALALLGQVDRPAVASNAVQQVYTVRSDQGAIVTFLRAQYPELQVTPVGTTGQLLLSGTRLQLDAALGLLGQVDRVSQGPQTVQKVFQLVNASAEEVKATLEGTLARDLTNAAATEPLPNVPVTATDANGNTTVVSVPNAMAQVANQGTAAQGQSTQTAAAASTQQATLIADKRTNTLIVRGTTEQVAQIAELIPQLDQVVPQVNVQVRIQEITKEASNSLGLNWRASFGGFNVAVGSDGFQGTFNPTQSFVGFNIFPTLRTLESQNLTRTVYDGNVTMQSGQRSLTSTGGAQNASSSAAASIKSGGRLELNIPSPAGNIVRQIDYGLNLDFFDPQVAPDGSITLRVRGQVNNLKTAVAAGAALPNNLDFANSEAQSTITFKSGQTVLMSGLLSTNNTDTRSGVPFLSSLPVVGGAFGEQTKRKRETQLLIIVTGTIVK</sequence>
<evidence type="ECO:0000313" key="8">
    <source>
        <dbReference type="EMBL" id="WYF45408.1"/>
    </source>
</evidence>
<dbReference type="GO" id="GO:0015627">
    <property type="term" value="C:type II protein secretion system complex"/>
    <property type="evidence" value="ECO:0007669"/>
    <property type="project" value="TreeGrafter"/>
</dbReference>
<dbReference type="InterPro" id="IPR004846">
    <property type="entry name" value="T2SS/T3SS_dom"/>
</dbReference>
<evidence type="ECO:0000259" key="7">
    <source>
        <dbReference type="Pfam" id="PF03958"/>
    </source>
</evidence>
<evidence type="ECO:0000256" key="2">
    <source>
        <dbReference type="ARBA" id="ARBA00022729"/>
    </source>
</evidence>
<evidence type="ECO:0000256" key="5">
    <source>
        <dbReference type="RuleBase" id="RU004004"/>
    </source>
</evidence>
<accession>A0AAU6Q452</accession>
<reference evidence="8" key="1">
    <citation type="submission" date="2024-03" db="EMBL/GenBank/DDBJ databases">
        <title>Deinococcus weizhi sp. nov., isolated from human skin.</title>
        <authorList>
            <person name="Wei Z."/>
            <person name="Tian F."/>
            <person name="Yang C."/>
            <person name="Xin L.T."/>
            <person name="Wen Z.J."/>
            <person name="Lan K.C."/>
            <person name="Yu L."/>
            <person name="Zhe W."/>
            <person name="Dan F.D."/>
            <person name="Jun W."/>
            <person name="Rui Z."/>
            <person name="Yong X.J."/>
            <person name="Ting Y."/>
            <person name="Wei X."/>
            <person name="Xu Z.G."/>
            <person name="Xin Z."/>
            <person name="Dong F.G."/>
            <person name="Ni X.M."/>
            <person name="Zheng M.G."/>
            <person name="Chun Y."/>
            <person name="Qian W.X."/>
        </authorList>
    </citation>
    <scope>NUCLEOTIDE SEQUENCE</scope>
    <source>
        <strain evidence="8">VB142</strain>
    </source>
</reference>
<dbReference type="Pfam" id="PF00263">
    <property type="entry name" value="Secretin"/>
    <property type="match status" value="1"/>
</dbReference>
<evidence type="ECO:0000256" key="4">
    <source>
        <dbReference type="RuleBase" id="RU004003"/>
    </source>
</evidence>
<dbReference type="PANTHER" id="PTHR30332:SF17">
    <property type="entry name" value="TYPE IV PILIATION SYSTEM PROTEIN DR_0774-RELATED"/>
    <property type="match status" value="1"/>
</dbReference>
<gene>
    <name evidence="8" type="ORF">WDJ50_04580</name>
</gene>
<dbReference type="RefSeq" id="WP_339096645.1">
    <property type="nucleotide sequence ID" value="NZ_CP149782.1"/>
</dbReference>
<feature type="domain" description="NolW-like" evidence="7">
    <location>
        <begin position="137"/>
        <end position="255"/>
    </location>
</feature>